<dbReference type="EMBL" id="FPAI01000005">
    <property type="protein sequence ID" value="SFS58300.1"/>
    <property type="molecule type" value="Genomic_DNA"/>
</dbReference>
<gene>
    <name evidence="2" type="ORF">HMI01_06690</name>
    <name evidence="3" type="ORF">SAMN05421668_1058</name>
</gene>
<proteinExistence type="predicted"/>
<dbReference type="Proteomes" id="UP000199139">
    <property type="component" value="Unassembled WGS sequence"/>
</dbReference>
<keyword evidence="1" id="KW-0732">Signal</keyword>
<evidence type="ECO:0000256" key="1">
    <source>
        <dbReference type="SAM" id="SignalP"/>
    </source>
</evidence>
<organism evidence="3 4">
    <name type="scientific">Halolactibacillus miurensis</name>
    <dbReference type="NCBI Taxonomy" id="306541"/>
    <lineage>
        <taxon>Bacteria</taxon>
        <taxon>Bacillati</taxon>
        <taxon>Bacillota</taxon>
        <taxon>Bacilli</taxon>
        <taxon>Bacillales</taxon>
        <taxon>Bacillaceae</taxon>
        <taxon>Halolactibacillus</taxon>
    </lineage>
</organism>
<dbReference type="STRING" id="306541.SAMN05421668_1058"/>
<sequence>MKKYGRYILLSLLILLVGCSESATYEAEDDYFKVEATITETTDDSDTKFEVEAQLTPKQPMEAESFHYQMVIEPLGTSEKTEDYDEVVELEALTIRDTFTSEEAVSIDDFTLTIKVNELETTYTLTR</sequence>
<reference evidence="3 4" key="1">
    <citation type="submission" date="2016-10" db="EMBL/GenBank/DDBJ databases">
        <authorList>
            <person name="de Groot N.N."/>
        </authorList>
    </citation>
    <scope>NUCLEOTIDE SEQUENCE [LARGE SCALE GENOMIC DNA]</scope>
    <source>
        <strain evidence="3 4">DSM 17074</strain>
    </source>
</reference>
<dbReference type="PROSITE" id="PS51257">
    <property type="entry name" value="PROKAR_LIPOPROTEIN"/>
    <property type="match status" value="1"/>
</dbReference>
<evidence type="ECO:0000313" key="2">
    <source>
        <dbReference type="EMBL" id="GEM03681.1"/>
    </source>
</evidence>
<evidence type="ECO:0000313" key="5">
    <source>
        <dbReference type="Proteomes" id="UP000321773"/>
    </source>
</evidence>
<feature type="chain" id="PRO_5038599939" evidence="1">
    <location>
        <begin position="23"/>
        <end position="127"/>
    </location>
</feature>
<feature type="signal peptide" evidence="1">
    <location>
        <begin position="1"/>
        <end position="22"/>
    </location>
</feature>
<name>A0A1I6R107_9BACI</name>
<dbReference type="AlphaFoldDB" id="A0A1I6R107"/>
<protein>
    <submittedName>
        <fullName evidence="3">Uncharacterized protein</fullName>
    </submittedName>
</protein>
<dbReference type="Proteomes" id="UP000321773">
    <property type="component" value="Unassembled WGS sequence"/>
</dbReference>
<accession>A0A1I6R107</accession>
<keyword evidence="5" id="KW-1185">Reference proteome</keyword>
<dbReference type="RefSeq" id="WP_062321584.1">
    <property type="nucleotide sequence ID" value="NZ_BJWJ01000004.1"/>
</dbReference>
<evidence type="ECO:0000313" key="3">
    <source>
        <dbReference type="EMBL" id="SFS58300.1"/>
    </source>
</evidence>
<evidence type="ECO:0000313" key="4">
    <source>
        <dbReference type="Proteomes" id="UP000199139"/>
    </source>
</evidence>
<reference evidence="2 5" key="2">
    <citation type="submission" date="2019-07" db="EMBL/GenBank/DDBJ databases">
        <title>Whole genome shotgun sequence of Halolactibacillus miurensis NBRC 100873.</title>
        <authorList>
            <person name="Hosoyama A."/>
            <person name="Uohara A."/>
            <person name="Ohji S."/>
            <person name="Ichikawa N."/>
        </authorList>
    </citation>
    <scope>NUCLEOTIDE SEQUENCE [LARGE SCALE GENOMIC DNA]</scope>
    <source>
        <strain evidence="2 5">NBRC 100873</strain>
    </source>
</reference>
<dbReference type="EMBL" id="BJWJ01000004">
    <property type="protein sequence ID" value="GEM03681.1"/>
    <property type="molecule type" value="Genomic_DNA"/>
</dbReference>